<dbReference type="InterPro" id="IPR000600">
    <property type="entry name" value="ROK"/>
</dbReference>
<name>A0A4R7UEZ1_9BACT</name>
<sequence length="303" mass="33941">MSNPKYSPYATADIGGSNVRFALFDDNANIVLKYRQATDSNSSEKTCDWILGLINKYQIQYLALCVPGPSDYENGIIHKSPNLTGSWVNFDLKTYFLERSNLKDIVFENDANAMALANHKFYNCDKNQISQFFTISTGFGAGLILEDQIYHGNKYFAQEIAQIPVSFTPCYNYPKLKNPNALELHCSGSGIAWKAQNLKIAENAQEVFKLGKNNNIHALKLIDEAQIALRNMFAISAALLAPNNFFVGGSLALNNKDFVIKAFELAKEISDINHFQGVNLYFDQLGDDSALIGLYYLIKQRNN</sequence>
<accession>A0A4R7UEZ1</accession>
<dbReference type="OrthoDB" id="9796533at2"/>
<dbReference type="AlphaFoldDB" id="A0A4R7UEZ1"/>
<dbReference type="EMBL" id="SOCN01000001">
    <property type="protein sequence ID" value="TDV24463.1"/>
    <property type="molecule type" value="Genomic_DNA"/>
</dbReference>
<dbReference type="SUPFAM" id="SSF53067">
    <property type="entry name" value="Actin-like ATPase domain"/>
    <property type="match status" value="1"/>
</dbReference>
<dbReference type="GO" id="GO:0016301">
    <property type="term" value="F:kinase activity"/>
    <property type="evidence" value="ECO:0007669"/>
    <property type="project" value="UniProtKB-KW"/>
</dbReference>
<dbReference type="Gene3D" id="3.30.420.40">
    <property type="match status" value="2"/>
</dbReference>
<keyword evidence="3" id="KW-1185">Reference proteome</keyword>
<gene>
    <name evidence="2" type="ORF">BCF59_0435</name>
</gene>
<evidence type="ECO:0000313" key="2">
    <source>
        <dbReference type="EMBL" id="TDV24463.1"/>
    </source>
</evidence>
<dbReference type="PANTHER" id="PTHR18964:SF149">
    <property type="entry name" value="BIFUNCTIONAL UDP-N-ACETYLGLUCOSAMINE 2-EPIMERASE_N-ACETYLMANNOSAMINE KINASE"/>
    <property type="match status" value="1"/>
</dbReference>
<evidence type="ECO:0000256" key="1">
    <source>
        <dbReference type="ARBA" id="ARBA00006479"/>
    </source>
</evidence>
<reference evidence="2 3" key="1">
    <citation type="submission" date="2019-03" db="EMBL/GenBank/DDBJ databases">
        <title>Genomic Encyclopedia of Archaeal and Bacterial Type Strains, Phase II (KMG-II): from individual species to whole genera.</title>
        <authorList>
            <person name="Goeker M."/>
        </authorList>
    </citation>
    <scope>NUCLEOTIDE SEQUENCE [LARGE SCALE GENOMIC DNA]</scope>
    <source>
        <strain evidence="2 3">ATCC 35214</strain>
    </source>
</reference>
<comment type="similarity">
    <text evidence="1">Belongs to the ROK (NagC/XylR) family.</text>
</comment>
<keyword evidence="2" id="KW-0418">Kinase</keyword>
<dbReference type="Proteomes" id="UP000295757">
    <property type="component" value="Unassembled WGS sequence"/>
</dbReference>
<dbReference type="RefSeq" id="WP_134110776.1">
    <property type="nucleotide sequence ID" value="NZ_SOCN01000001.1"/>
</dbReference>
<dbReference type="CDD" id="cd23763">
    <property type="entry name" value="ASKHA_ATPase_ROK"/>
    <property type="match status" value="1"/>
</dbReference>
<evidence type="ECO:0000313" key="3">
    <source>
        <dbReference type="Proteomes" id="UP000295757"/>
    </source>
</evidence>
<keyword evidence="2" id="KW-0808">Transferase</keyword>
<protein>
    <submittedName>
        <fullName evidence="2">Glucokinase</fullName>
    </submittedName>
</protein>
<dbReference type="PANTHER" id="PTHR18964">
    <property type="entry name" value="ROK (REPRESSOR, ORF, KINASE) FAMILY"/>
    <property type="match status" value="1"/>
</dbReference>
<organism evidence="2 3">
    <name type="scientific">Mycoplasmopsis mustelae</name>
    <dbReference type="NCBI Taxonomy" id="171289"/>
    <lineage>
        <taxon>Bacteria</taxon>
        <taxon>Bacillati</taxon>
        <taxon>Mycoplasmatota</taxon>
        <taxon>Mycoplasmoidales</taxon>
        <taxon>Metamycoplasmataceae</taxon>
        <taxon>Mycoplasmopsis</taxon>
    </lineage>
</organism>
<proteinExistence type="inferred from homology"/>
<comment type="caution">
    <text evidence="2">The sequence shown here is derived from an EMBL/GenBank/DDBJ whole genome shotgun (WGS) entry which is preliminary data.</text>
</comment>
<dbReference type="Pfam" id="PF00480">
    <property type="entry name" value="ROK"/>
    <property type="match status" value="1"/>
</dbReference>
<dbReference type="InterPro" id="IPR043129">
    <property type="entry name" value="ATPase_NBD"/>
</dbReference>